<gene>
    <name evidence="3" type="ORF">G3T36_17545</name>
</gene>
<dbReference type="AlphaFoldDB" id="A0A6L9Y1Z6"/>
<dbReference type="Gene3D" id="3.40.50.1820">
    <property type="entry name" value="alpha/beta hydrolase"/>
    <property type="match status" value="1"/>
</dbReference>
<sequence>MLQELGREDLIQIEAEIGPLGSMPLGREEVTVQTNDGMLLNGTLTRPLATGPLPGILIRTPYGRAWMNSAAAHLASHGYAVLVQDTRTSTSYFFEARDGGATSDWMERQSWFDGNLALAGFSYLGFTAWATASTCPSSLRAMVIAEYSADRVTAWYPGGSFTLDQALTWSVQNELDGSDTPPSAEVFNQLPLSEADEAATGESLPFYQERLSFGPNSSHWDSIDYSSVAESISVPVLLFDGWYDYHRIPIFQDFERLGRAGVQRRLVFGPWTHSPLDMRRFLDETVTWFDLHIKGKGEPEAEASLFDTGANEWVDFDRWPDDMTIRTLYATSDFRLATEPQLQTTEIGWTYDPLDPTPAVGLTAFGNLEIGGPQDNRELIGRSDVIVFTTGQLEEDFLAAGRVSAHGSVRSDAPSTDFFIRVLDVGPSGAALNVCDGIRRVSGPDLNGPDGFTLEVDLGPIAHCFAKGHAIGLLIASGAHPYFDRNLGYGDSSPNASRARVAHPVIQSGGVGGFSISFSLRSDDFGSG</sequence>
<dbReference type="InterPro" id="IPR029058">
    <property type="entry name" value="AB_hydrolase_fold"/>
</dbReference>
<evidence type="ECO:0000259" key="2">
    <source>
        <dbReference type="SMART" id="SM00939"/>
    </source>
</evidence>
<name>A0A6L9Y1Z6_9MICO</name>
<dbReference type="InterPro" id="IPR000383">
    <property type="entry name" value="Xaa-Pro-like_dom"/>
</dbReference>
<dbReference type="SUPFAM" id="SSF49785">
    <property type="entry name" value="Galactose-binding domain-like"/>
    <property type="match status" value="1"/>
</dbReference>
<dbReference type="InterPro" id="IPR005674">
    <property type="entry name" value="CocE/Ser_esterase"/>
</dbReference>
<reference evidence="3 4" key="1">
    <citation type="journal article" date="2014" name="J. Microbiol.">
        <title>Diaminobutyricibacter tongyongensis gen. nov., sp. nov. and Homoserinibacter gongjuensis gen. nov., sp. nov. belong to the family Microbacteriaceae.</title>
        <authorList>
            <person name="Kim S.J."/>
            <person name="Ahn J.H."/>
            <person name="Weon H.Y."/>
            <person name="Hamada M."/>
            <person name="Suzuki K."/>
            <person name="Kwon S.W."/>
        </authorList>
    </citation>
    <scope>NUCLEOTIDE SEQUENCE [LARGE SCALE GENOMIC DNA]</scope>
    <source>
        <strain evidence="3 4">NBRC 108724</strain>
    </source>
</reference>
<dbReference type="NCBIfam" id="TIGR00976">
    <property type="entry name" value="CocE_NonD"/>
    <property type="match status" value="1"/>
</dbReference>
<dbReference type="GO" id="GO:0008239">
    <property type="term" value="F:dipeptidyl-peptidase activity"/>
    <property type="evidence" value="ECO:0007669"/>
    <property type="project" value="InterPro"/>
</dbReference>
<dbReference type="Pfam" id="PF02129">
    <property type="entry name" value="Peptidase_S15"/>
    <property type="match status" value="1"/>
</dbReference>
<dbReference type="InterPro" id="IPR008979">
    <property type="entry name" value="Galactose-bd-like_sf"/>
</dbReference>
<evidence type="ECO:0000313" key="3">
    <source>
        <dbReference type="EMBL" id="NEN07663.1"/>
    </source>
</evidence>
<comment type="caution">
    <text evidence="3">The sequence shown here is derived from an EMBL/GenBank/DDBJ whole genome shotgun (WGS) entry which is preliminary data.</text>
</comment>
<organism evidence="3 4">
    <name type="scientific">Leifsonia tongyongensis</name>
    <dbReference type="NCBI Taxonomy" id="1268043"/>
    <lineage>
        <taxon>Bacteria</taxon>
        <taxon>Bacillati</taxon>
        <taxon>Actinomycetota</taxon>
        <taxon>Actinomycetes</taxon>
        <taxon>Micrococcales</taxon>
        <taxon>Microbacteriaceae</taxon>
        <taxon>Leifsonia</taxon>
    </lineage>
</organism>
<dbReference type="Gene3D" id="1.10.3020.10">
    <property type="entry name" value="alpha-amino acid ester hydrolase ( Helical cap domain)"/>
    <property type="match status" value="1"/>
</dbReference>
<accession>A0A6L9Y1Z6</accession>
<keyword evidence="1 3" id="KW-0378">Hydrolase</keyword>
<proteinExistence type="predicted"/>
<dbReference type="Gene3D" id="2.60.120.260">
    <property type="entry name" value="Galactose-binding domain-like"/>
    <property type="match status" value="1"/>
</dbReference>
<dbReference type="SUPFAM" id="SSF53474">
    <property type="entry name" value="alpha/beta-Hydrolases"/>
    <property type="match status" value="1"/>
</dbReference>
<dbReference type="EMBL" id="JAAGWY010000005">
    <property type="protein sequence ID" value="NEN07663.1"/>
    <property type="molecule type" value="Genomic_DNA"/>
</dbReference>
<protein>
    <submittedName>
        <fullName evidence="3">CocE/NonD family hydrolase</fullName>
    </submittedName>
</protein>
<dbReference type="Proteomes" id="UP000474967">
    <property type="component" value="Unassembled WGS sequence"/>
</dbReference>
<dbReference type="Pfam" id="PF08530">
    <property type="entry name" value="PepX_C"/>
    <property type="match status" value="1"/>
</dbReference>
<keyword evidence="4" id="KW-1185">Reference proteome</keyword>
<evidence type="ECO:0000313" key="4">
    <source>
        <dbReference type="Proteomes" id="UP000474967"/>
    </source>
</evidence>
<feature type="domain" description="Xaa-Pro dipeptidyl-peptidase C-terminal" evidence="2">
    <location>
        <begin position="286"/>
        <end position="517"/>
    </location>
</feature>
<dbReference type="InterPro" id="IPR013736">
    <property type="entry name" value="Xaa-Pro_dipept_C"/>
</dbReference>
<dbReference type="SMART" id="SM00939">
    <property type="entry name" value="PepX_C"/>
    <property type="match status" value="1"/>
</dbReference>
<evidence type="ECO:0000256" key="1">
    <source>
        <dbReference type="ARBA" id="ARBA00022801"/>
    </source>
</evidence>